<evidence type="ECO:0000313" key="11">
    <source>
        <dbReference type="EMBL" id="XCP97359.1"/>
    </source>
</evidence>
<dbReference type="PROSITE" id="PS01124">
    <property type="entry name" value="HTH_ARAC_FAMILY_2"/>
    <property type="match status" value="1"/>
</dbReference>
<accession>A0AAU8NKU1</accession>
<comment type="subcellular location">
    <subcellularLocation>
        <location evidence="1">Cytoplasm</location>
    </subcellularLocation>
</comment>
<evidence type="ECO:0000256" key="1">
    <source>
        <dbReference type="ARBA" id="ARBA00004496"/>
    </source>
</evidence>
<dbReference type="AlphaFoldDB" id="A0AAU8NKU1"/>
<dbReference type="InterPro" id="IPR018060">
    <property type="entry name" value="HTH_AraC"/>
</dbReference>
<dbReference type="GO" id="GO:0000160">
    <property type="term" value="P:phosphorelay signal transduction system"/>
    <property type="evidence" value="ECO:0007669"/>
    <property type="project" value="UniProtKB-KW"/>
</dbReference>
<name>A0AAU8NKU1_9BACL</name>
<dbReference type="SUPFAM" id="SSF52172">
    <property type="entry name" value="CheY-like"/>
    <property type="match status" value="1"/>
</dbReference>
<dbReference type="InterPro" id="IPR029787">
    <property type="entry name" value="Nucleotide_cyclase"/>
</dbReference>
<dbReference type="Pfam" id="PF00072">
    <property type="entry name" value="Response_reg"/>
    <property type="match status" value="1"/>
</dbReference>
<evidence type="ECO:0000256" key="2">
    <source>
        <dbReference type="ARBA" id="ARBA00022490"/>
    </source>
</evidence>
<feature type="domain" description="Response regulatory" evidence="10">
    <location>
        <begin position="3"/>
        <end position="120"/>
    </location>
</feature>
<dbReference type="PANTHER" id="PTHR42713">
    <property type="entry name" value="HISTIDINE KINASE-RELATED"/>
    <property type="match status" value="1"/>
</dbReference>
<feature type="modified residue" description="4-aspartylphosphate" evidence="8">
    <location>
        <position position="55"/>
    </location>
</feature>
<keyword evidence="2" id="KW-0963">Cytoplasm</keyword>
<evidence type="ECO:0000256" key="5">
    <source>
        <dbReference type="ARBA" id="ARBA00023015"/>
    </source>
</evidence>
<evidence type="ECO:0000259" key="10">
    <source>
        <dbReference type="PROSITE" id="PS50110"/>
    </source>
</evidence>
<dbReference type="PANTHER" id="PTHR42713:SF3">
    <property type="entry name" value="TRANSCRIPTIONAL REGULATORY PROTEIN HPTR"/>
    <property type="match status" value="1"/>
</dbReference>
<dbReference type="Gene3D" id="1.10.10.60">
    <property type="entry name" value="Homeodomain-like"/>
    <property type="match status" value="2"/>
</dbReference>
<keyword evidence="3 8" id="KW-0597">Phosphoprotein</keyword>
<dbReference type="InterPro" id="IPR041522">
    <property type="entry name" value="CdaR_GGDEF"/>
</dbReference>
<dbReference type="InterPro" id="IPR001789">
    <property type="entry name" value="Sig_transdc_resp-reg_receiver"/>
</dbReference>
<keyword evidence="7" id="KW-0804">Transcription</keyword>
<dbReference type="SUPFAM" id="SSF55073">
    <property type="entry name" value="Nucleotide cyclase"/>
    <property type="match status" value="1"/>
</dbReference>
<evidence type="ECO:0000256" key="3">
    <source>
        <dbReference type="ARBA" id="ARBA00022553"/>
    </source>
</evidence>
<evidence type="ECO:0000256" key="8">
    <source>
        <dbReference type="PROSITE-ProRule" id="PRU00169"/>
    </source>
</evidence>
<dbReference type="GO" id="GO:0005737">
    <property type="term" value="C:cytoplasm"/>
    <property type="evidence" value="ECO:0007669"/>
    <property type="project" value="UniProtKB-SubCell"/>
</dbReference>
<dbReference type="Gene3D" id="3.40.50.2300">
    <property type="match status" value="1"/>
</dbReference>
<dbReference type="EMBL" id="CP159992">
    <property type="protein sequence ID" value="XCP97359.1"/>
    <property type="molecule type" value="Genomic_DNA"/>
</dbReference>
<dbReference type="SUPFAM" id="SSF46689">
    <property type="entry name" value="Homeodomain-like"/>
    <property type="match status" value="2"/>
</dbReference>
<organism evidence="11">
    <name type="scientific">Paenibacillus sp. AN1007</name>
    <dbReference type="NCBI Taxonomy" id="3151385"/>
    <lineage>
        <taxon>Bacteria</taxon>
        <taxon>Bacillati</taxon>
        <taxon>Bacillota</taxon>
        <taxon>Bacilli</taxon>
        <taxon>Bacillales</taxon>
        <taxon>Paenibacillaceae</taxon>
        <taxon>Paenibacillus</taxon>
    </lineage>
</organism>
<dbReference type="InterPro" id="IPR043128">
    <property type="entry name" value="Rev_trsase/Diguanyl_cyclase"/>
</dbReference>
<evidence type="ECO:0000256" key="4">
    <source>
        <dbReference type="ARBA" id="ARBA00023012"/>
    </source>
</evidence>
<gene>
    <name evidence="11" type="ORF">ABXS70_11940</name>
</gene>
<dbReference type="InterPro" id="IPR051552">
    <property type="entry name" value="HptR"/>
</dbReference>
<evidence type="ECO:0000256" key="6">
    <source>
        <dbReference type="ARBA" id="ARBA00023125"/>
    </source>
</evidence>
<dbReference type="Pfam" id="PF12833">
    <property type="entry name" value="HTH_18"/>
    <property type="match status" value="1"/>
</dbReference>
<sequence length="540" mass="63342">MYKVMIVEDEMLVRIGLKNSVEWSRFGLEVTADFPDGLAAWDYYEREKPDVVITDISMPRMDGMELISNIRRQDKHTRVVVLSCLEEFELARKALKLDVSSYILKLTMTEEEIEQVLTGVREELDQQQSHVNIVQRTTASASPDIELVKEKMFKDFMFYQIFSTDEFSRFVTEHGLRLSPVRLVVCVMEVDHYFSLKERFRDEHGHLVKMSMLNILSEIMSGYKRGEAVQINDRHYAIVLHFADMLSEQAIVQEIRQLLEHIQDTIRHYFNCTVSFGISSVNGGYDSLPRQYAEAQRALQRKFIVGPGQQHQGTGRADRTGVLARVERIRNHNDIRELLPQLKQREYDEFLDEIECGMCEDRKTLEITVYQFVQWINTNVYDHNNEKTLLLSMTEKLENCDTMPDMLDQVLTYMNTLVDLVRKRLQMSDEITRAIEYIKRHYTENISLQMVADYVGLSPGYLSNLFRKELQITYIDYVNRYRIERAKELLAQNQLRSSDVPALVGFSPEYTYFSKVFKKITGLNPNEYRRQTTLKDKRVP</sequence>
<dbReference type="Pfam" id="PF17853">
    <property type="entry name" value="GGDEF_2"/>
    <property type="match status" value="1"/>
</dbReference>
<evidence type="ECO:0000256" key="7">
    <source>
        <dbReference type="ARBA" id="ARBA00023163"/>
    </source>
</evidence>
<reference evidence="11" key="1">
    <citation type="submission" date="2024-05" db="EMBL/GenBank/DDBJ databases">
        <title>Draft genome assemblies of 36 bacteria isolated from hibernating arctic ground squirrels.</title>
        <authorList>
            <person name="McKee H."/>
            <person name="Mullen L."/>
            <person name="Drown D.M."/>
            <person name="Duddleston K.N."/>
        </authorList>
    </citation>
    <scope>NUCLEOTIDE SEQUENCE</scope>
    <source>
        <strain evidence="11">AN1007</strain>
    </source>
</reference>
<protein>
    <submittedName>
        <fullName evidence="11">Response regulator</fullName>
    </submittedName>
</protein>
<dbReference type="SMART" id="SM00342">
    <property type="entry name" value="HTH_ARAC"/>
    <property type="match status" value="1"/>
</dbReference>
<dbReference type="Gene3D" id="3.30.70.270">
    <property type="match status" value="1"/>
</dbReference>
<keyword evidence="4" id="KW-0902">Two-component regulatory system</keyword>
<dbReference type="SMART" id="SM00448">
    <property type="entry name" value="REC"/>
    <property type="match status" value="1"/>
</dbReference>
<dbReference type="CDD" id="cd17536">
    <property type="entry name" value="REC_YesN-like"/>
    <property type="match status" value="1"/>
</dbReference>
<dbReference type="GO" id="GO:0003700">
    <property type="term" value="F:DNA-binding transcription factor activity"/>
    <property type="evidence" value="ECO:0007669"/>
    <property type="project" value="InterPro"/>
</dbReference>
<keyword evidence="6" id="KW-0238">DNA-binding</keyword>
<evidence type="ECO:0000259" key="9">
    <source>
        <dbReference type="PROSITE" id="PS01124"/>
    </source>
</evidence>
<proteinExistence type="predicted"/>
<dbReference type="PROSITE" id="PS50110">
    <property type="entry name" value="RESPONSE_REGULATORY"/>
    <property type="match status" value="1"/>
</dbReference>
<feature type="domain" description="HTH araC/xylS-type" evidence="9">
    <location>
        <begin position="432"/>
        <end position="531"/>
    </location>
</feature>
<dbReference type="GO" id="GO:0043565">
    <property type="term" value="F:sequence-specific DNA binding"/>
    <property type="evidence" value="ECO:0007669"/>
    <property type="project" value="InterPro"/>
</dbReference>
<dbReference type="InterPro" id="IPR009057">
    <property type="entry name" value="Homeodomain-like_sf"/>
</dbReference>
<keyword evidence="5" id="KW-0805">Transcription regulation</keyword>
<dbReference type="RefSeq" id="WP_366296005.1">
    <property type="nucleotide sequence ID" value="NZ_CP159992.1"/>
</dbReference>
<dbReference type="InterPro" id="IPR011006">
    <property type="entry name" value="CheY-like_superfamily"/>
</dbReference>